<dbReference type="Gene3D" id="1.10.1520.10">
    <property type="entry name" value="Ribonuclease III domain"/>
    <property type="match status" value="1"/>
</dbReference>
<evidence type="ECO:0000313" key="5">
    <source>
        <dbReference type="EMBL" id="CDO73797.1"/>
    </source>
</evidence>
<dbReference type="GO" id="GO:0004525">
    <property type="term" value="F:ribonuclease III activity"/>
    <property type="evidence" value="ECO:0007669"/>
    <property type="project" value="InterPro"/>
</dbReference>
<feature type="compositionally biased region" description="Polar residues" evidence="3">
    <location>
        <begin position="165"/>
        <end position="178"/>
    </location>
</feature>
<dbReference type="EMBL" id="CCBP010000123">
    <property type="protein sequence ID" value="CDO73797.1"/>
    <property type="molecule type" value="Genomic_DNA"/>
</dbReference>
<feature type="region of interest" description="Disordered" evidence="3">
    <location>
        <begin position="1"/>
        <end position="34"/>
    </location>
</feature>
<dbReference type="GO" id="GO:0006396">
    <property type="term" value="P:RNA processing"/>
    <property type="evidence" value="ECO:0007669"/>
    <property type="project" value="InterPro"/>
</dbReference>
<feature type="compositionally biased region" description="Pro residues" evidence="3">
    <location>
        <begin position="193"/>
        <end position="211"/>
    </location>
</feature>
<dbReference type="Gene3D" id="3.30.160.20">
    <property type="match status" value="1"/>
</dbReference>
<feature type="region of interest" description="Disordered" evidence="3">
    <location>
        <begin position="165"/>
        <end position="235"/>
    </location>
</feature>
<proteinExistence type="predicted"/>
<evidence type="ECO:0000256" key="3">
    <source>
        <dbReference type="SAM" id="MobiDB-lite"/>
    </source>
</evidence>
<dbReference type="OrthoDB" id="2392202at2759"/>
<keyword evidence="6" id="KW-1185">Reference proteome</keyword>
<dbReference type="STRING" id="5643.A0A060SH52"/>
<keyword evidence="1 2" id="KW-0694">RNA-binding</keyword>
<feature type="domain" description="DRBM" evidence="4">
    <location>
        <begin position="253"/>
        <end position="323"/>
    </location>
</feature>
<evidence type="ECO:0000256" key="1">
    <source>
        <dbReference type="ARBA" id="ARBA00022884"/>
    </source>
</evidence>
<feature type="compositionally biased region" description="Low complexity" evidence="3">
    <location>
        <begin position="179"/>
        <end position="192"/>
    </location>
</feature>
<dbReference type="CDD" id="cd00593">
    <property type="entry name" value="RIBOc"/>
    <property type="match status" value="1"/>
</dbReference>
<reference evidence="5" key="1">
    <citation type="submission" date="2014-01" db="EMBL/GenBank/DDBJ databases">
        <title>The genome of the white-rot fungus Pycnoporus cinnabarinus: a basidiomycete model with a versatile arsenal for lignocellulosic biomass breakdown.</title>
        <authorList>
            <person name="Levasseur A."/>
            <person name="Lomascolo A."/>
            <person name="Ruiz-Duenas F.J."/>
            <person name="Uzan E."/>
            <person name="Piumi F."/>
            <person name="Kues U."/>
            <person name="Ram A.F.J."/>
            <person name="Murat C."/>
            <person name="Haon M."/>
            <person name="Benoit I."/>
            <person name="Arfi Y."/>
            <person name="Chevret D."/>
            <person name="Drula E."/>
            <person name="Kwon M.J."/>
            <person name="Gouret P."/>
            <person name="Lesage-Meessen L."/>
            <person name="Lombard V."/>
            <person name="Mariette J."/>
            <person name="Noirot C."/>
            <person name="Park J."/>
            <person name="Patyshakuliyeva A."/>
            <person name="Wieneger R.A.B."/>
            <person name="Wosten H.A.B."/>
            <person name="Martin F."/>
            <person name="Coutinho P.M."/>
            <person name="de Vries R."/>
            <person name="Martinez A.T."/>
            <person name="Klopp C."/>
            <person name="Pontarotti P."/>
            <person name="Henrissat B."/>
            <person name="Record E."/>
        </authorList>
    </citation>
    <scope>NUCLEOTIDE SEQUENCE [LARGE SCALE GENOMIC DNA]</scope>
    <source>
        <strain evidence="5">BRFM137</strain>
    </source>
</reference>
<dbReference type="SUPFAM" id="SSF69065">
    <property type="entry name" value="RNase III domain-like"/>
    <property type="match status" value="1"/>
</dbReference>
<evidence type="ECO:0000313" key="6">
    <source>
        <dbReference type="Proteomes" id="UP000029665"/>
    </source>
</evidence>
<dbReference type="Proteomes" id="UP000029665">
    <property type="component" value="Unassembled WGS sequence"/>
</dbReference>
<dbReference type="PROSITE" id="PS50137">
    <property type="entry name" value="DS_RBD"/>
    <property type="match status" value="1"/>
</dbReference>
<dbReference type="InterPro" id="IPR036389">
    <property type="entry name" value="RNase_III_sf"/>
</dbReference>
<dbReference type="SUPFAM" id="SSF54768">
    <property type="entry name" value="dsRNA-binding domain-like"/>
    <property type="match status" value="1"/>
</dbReference>
<dbReference type="InterPro" id="IPR000999">
    <property type="entry name" value="RNase_III_dom"/>
</dbReference>
<comment type="caution">
    <text evidence="5">The sequence shown here is derived from an EMBL/GenBank/DDBJ whole genome shotgun (WGS) entry which is preliminary data.</text>
</comment>
<dbReference type="AlphaFoldDB" id="A0A060SH52"/>
<evidence type="ECO:0000256" key="2">
    <source>
        <dbReference type="PROSITE-ProRule" id="PRU00266"/>
    </source>
</evidence>
<gene>
    <name evidence="5" type="ORF">BN946_scf185015.g126</name>
</gene>
<name>A0A060SH52_PYCCI</name>
<accession>A0A060SH52</accession>
<dbReference type="InterPro" id="IPR014720">
    <property type="entry name" value="dsRBD_dom"/>
</dbReference>
<protein>
    <recommendedName>
        <fullName evidence="4">DRBM domain-containing protein</fullName>
    </recommendedName>
</protein>
<dbReference type="HOGENOM" id="CLU_000907_2_0_1"/>
<organism evidence="5 6">
    <name type="scientific">Pycnoporus cinnabarinus</name>
    <name type="common">Cinnabar-red polypore</name>
    <name type="synonym">Trametes cinnabarina</name>
    <dbReference type="NCBI Taxonomy" id="5643"/>
    <lineage>
        <taxon>Eukaryota</taxon>
        <taxon>Fungi</taxon>
        <taxon>Dikarya</taxon>
        <taxon>Basidiomycota</taxon>
        <taxon>Agaricomycotina</taxon>
        <taxon>Agaricomycetes</taxon>
        <taxon>Polyporales</taxon>
        <taxon>Polyporaceae</taxon>
        <taxon>Trametes</taxon>
    </lineage>
</organism>
<dbReference type="OMA" id="MHPAQAI"/>
<sequence length="334" mass="36338">MASSVIGHGLPRGPTLPNGRVPLRPELPDGLPPLPEIQSEALRLQVFTHRSFYARPTHVFEDMPDDPSPDNESLEHLGDTVLSLVVTGLMREVYPCLRVRRRAVYGNPTLAWISVQYRLPERLRMHPAQAITLRASANIQEQSERARASPSSEVFTSTKVSRWSRTGFTSSSVPSSPWRTASSACSTACPPSRRTPPPRPRPTPSPPPILAVPPTTAGVTGTGDRRGRGRHVPFPPPDMVDAAATAHARRASGDLSLFNQHLQQQCKNVEWVYVDSAGEGTKTTPIWVVRAMVEGQCLGSGRGSTKKAARNEAAKEGLVRLGVPVPQLEGQFPL</sequence>
<evidence type="ECO:0000259" key="4">
    <source>
        <dbReference type="PROSITE" id="PS50137"/>
    </source>
</evidence>
<dbReference type="Pfam" id="PF00035">
    <property type="entry name" value="dsrm"/>
    <property type="match status" value="1"/>
</dbReference>
<dbReference type="GO" id="GO:0003723">
    <property type="term" value="F:RNA binding"/>
    <property type="evidence" value="ECO:0007669"/>
    <property type="project" value="UniProtKB-UniRule"/>
</dbReference>